<dbReference type="AlphaFoldDB" id="A0A1H1VBA8"/>
<feature type="domain" description="DUF218" evidence="1">
    <location>
        <begin position="76"/>
        <end position="190"/>
    </location>
</feature>
<dbReference type="InterPro" id="IPR003848">
    <property type="entry name" value="DUF218"/>
</dbReference>
<gene>
    <name evidence="2" type="ORF">SAMN04489812_3139</name>
</gene>
<evidence type="ECO:0000313" key="3">
    <source>
        <dbReference type="Proteomes" id="UP000199103"/>
    </source>
</evidence>
<dbReference type="Pfam" id="PF02698">
    <property type="entry name" value="DUF218"/>
    <property type="match status" value="1"/>
</dbReference>
<reference evidence="2 3" key="1">
    <citation type="submission" date="2016-10" db="EMBL/GenBank/DDBJ databases">
        <authorList>
            <person name="de Groot N.N."/>
        </authorList>
    </citation>
    <scope>NUCLEOTIDE SEQUENCE [LARGE SCALE GENOMIC DNA]</scope>
    <source>
        <strain evidence="2 3">DSM 21800</strain>
    </source>
</reference>
<name>A0A1H1VBA8_9ACTN</name>
<dbReference type="STRING" id="630515.SAMN04489812_3139"/>
<keyword evidence="3" id="KW-1185">Reference proteome</keyword>
<evidence type="ECO:0000259" key="1">
    <source>
        <dbReference type="Pfam" id="PF02698"/>
    </source>
</evidence>
<dbReference type="GO" id="GO:0005886">
    <property type="term" value="C:plasma membrane"/>
    <property type="evidence" value="ECO:0007669"/>
    <property type="project" value="TreeGrafter"/>
</dbReference>
<dbReference type="PANTHER" id="PTHR30336:SF6">
    <property type="entry name" value="INTEGRAL MEMBRANE PROTEIN"/>
    <property type="match status" value="1"/>
</dbReference>
<dbReference type="Proteomes" id="UP000199103">
    <property type="component" value="Chromosome I"/>
</dbReference>
<accession>A0A1H1VBA8</accession>
<proteinExistence type="predicted"/>
<organism evidence="2 3">
    <name type="scientific">Microlunatus soli</name>
    <dbReference type="NCBI Taxonomy" id="630515"/>
    <lineage>
        <taxon>Bacteria</taxon>
        <taxon>Bacillati</taxon>
        <taxon>Actinomycetota</taxon>
        <taxon>Actinomycetes</taxon>
        <taxon>Propionibacteriales</taxon>
        <taxon>Propionibacteriaceae</taxon>
        <taxon>Microlunatus</taxon>
    </lineage>
</organism>
<dbReference type="InterPro" id="IPR051599">
    <property type="entry name" value="Cell_Envelope_Assoc"/>
</dbReference>
<protein>
    <submittedName>
        <fullName evidence="2">Protein SanA, affects membrane permeability for vancomycin</fullName>
    </submittedName>
</protein>
<dbReference type="EMBL" id="LT629772">
    <property type="protein sequence ID" value="SDS82004.1"/>
    <property type="molecule type" value="Genomic_DNA"/>
</dbReference>
<sequence>MIGLPSPDGTYHGGMPRHRDHARRTFSGYLPRVGRSAALATGVGVTAVAVASGYVRSIARGHLFGVTDVPYAPVGLVLGAQVYADGTPSSFLRARLDLGRFLLAQGKVGMLLVSGDHAAPDFDETEAMRRYLVDQGVPADLIVVDRHGYDTYDSSVRARDVFGATKITVITQSYHLPRAVGTARAVGLDAAGVGDDSVRDRRFAWTKGVLRDQLACLKTLSDLSTERRPVLENPTDAVRRALAVSRAMTA</sequence>
<evidence type="ECO:0000313" key="2">
    <source>
        <dbReference type="EMBL" id="SDS82004.1"/>
    </source>
</evidence>
<dbReference type="CDD" id="cd06259">
    <property type="entry name" value="YdcF-like"/>
    <property type="match status" value="1"/>
</dbReference>
<dbReference type="PANTHER" id="PTHR30336">
    <property type="entry name" value="INNER MEMBRANE PROTEIN, PROBABLE PERMEASE"/>
    <property type="match status" value="1"/>
</dbReference>